<name>M3A683_PSEFD</name>
<feature type="chain" id="PRO_5006527925" description="Carboxypeptidase" evidence="6">
    <location>
        <begin position="25"/>
        <end position="623"/>
    </location>
</feature>
<evidence type="ECO:0000256" key="5">
    <source>
        <dbReference type="ARBA" id="ARBA00023180"/>
    </source>
</evidence>
<dbReference type="EC" id="3.4.16.-" evidence="6"/>
<accession>M3A683</accession>
<gene>
    <name evidence="7" type="ORF">MYCFIDRAFT_56374</name>
</gene>
<keyword evidence="4 6" id="KW-0378">Hydrolase</keyword>
<dbReference type="EMBL" id="KB446556">
    <property type="protein sequence ID" value="EME86619.1"/>
    <property type="molecule type" value="Genomic_DNA"/>
</dbReference>
<evidence type="ECO:0000313" key="8">
    <source>
        <dbReference type="Proteomes" id="UP000016932"/>
    </source>
</evidence>
<evidence type="ECO:0000256" key="4">
    <source>
        <dbReference type="ARBA" id="ARBA00022801"/>
    </source>
</evidence>
<evidence type="ECO:0000256" key="2">
    <source>
        <dbReference type="ARBA" id="ARBA00022645"/>
    </source>
</evidence>
<feature type="signal peptide" evidence="6">
    <location>
        <begin position="1"/>
        <end position="24"/>
    </location>
</feature>
<evidence type="ECO:0000256" key="3">
    <source>
        <dbReference type="ARBA" id="ARBA00022670"/>
    </source>
</evidence>
<evidence type="ECO:0000313" key="7">
    <source>
        <dbReference type="EMBL" id="EME86619.1"/>
    </source>
</evidence>
<dbReference type="PROSITE" id="PS00131">
    <property type="entry name" value="CARBOXYPEPT_SER_SER"/>
    <property type="match status" value="1"/>
</dbReference>
<keyword evidence="5" id="KW-0325">Glycoprotein</keyword>
<dbReference type="HOGENOM" id="CLU_008523_10_3_1"/>
<organism evidence="7 8">
    <name type="scientific">Pseudocercospora fijiensis (strain CIRAD86)</name>
    <name type="common">Black leaf streak disease fungus</name>
    <name type="synonym">Mycosphaerella fijiensis</name>
    <dbReference type="NCBI Taxonomy" id="383855"/>
    <lineage>
        <taxon>Eukaryota</taxon>
        <taxon>Fungi</taxon>
        <taxon>Dikarya</taxon>
        <taxon>Ascomycota</taxon>
        <taxon>Pezizomycotina</taxon>
        <taxon>Dothideomycetes</taxon>
        <taxon>Dothideomycetidae</taxon>
        <taxon>Mycosphaerellales</taxon>
        <taxon>Mycosphaerellaceae</taxon>
        <taxon>Pseudocercospora</taxon>
    </lineage>
</organism>
<dbReference type="InterPro" id="IPR029058">
    <property type="entry name" value="AB_hydrolase_fold"/>
</dbReference>
<dbReference type="VEuPathDB" id="FungiDB:MYCFIDRAFT_56374"/>
<dbReference type="GeneID" id="19340288"/>
<keyword evidence="3 6" id="KW-0645">Protease</keyword>
<keyword evidence="8" id="KW-1185">Reference proteome</keyword>
<proteinExistence type="inferred from homology"/>
<reference evidence="7 8" key="1">
    <citation type="journal article" date="2012" name="PLoS Pathog.">
        <title>Diverse lifestyles and strategies of plant pathogenesis encoded in the genomes of eighteen Dothideomycetes fungi.</title>
        <authorList>
            <person name="Ohm R.A."/>
            <person name="Feau N."/>
            <person name="Henrissat B."/>
            <person name="Schoch C.L."/>
            <person name="Horwitz B.A."/>
            <person name="Barry K.W."/>
            <person name="Condon B.J."/>
            <person name="Copeland A.C."/>
            <person name="Dhillon B."/>
            <person name="Glaser F."/>
            <person name="Hesse C.N."/>
            <person name="Kosti I."/>
            <person name="LaButti K."/>
            <person name="Lindquist E.A."/>
            <person name="Lucas S."/>
            <person name="Salamov A.A."/>
            <person name="Bradshaw R.E."/>
            <person name="Ciuffetti L."/>
            <person name="Hamelin R.C."/>
            <person name="Kema G.H.J."/>
            <person name="Lawrence C."/>
            <person name="Scott J.A."/>
            <person name="Spatafora J.W."/>
            <person name="Turgeon B.G."/>
            <person name="de Wit P.J.G.M."/>
            <person name="Zhong S."/>
            <person name="Goodwin S.B."/>
            <person name="Grigoriev I.V."/>
        </authorList>
    </citation>
    <scope>NUCLEOTIDE SEQUENCE [LARGE SCALE GENOMIC DNA]</scope>
    <source>
        <strain evidence="7 8">CIRAD86</strain>
    </source>
</reference>
<dbReference type="OrthoDB" id="443318at2759"/>
<dbReference type="PRINTS" id="PR00724">
    <property type="entry name" value="CRBOXYPTASEC"/>
</dbReference>
<dbReference type="Proteomes" id="UP000016932">
    <property type="component" value="Unassembled WGS sequence"/>
</dbReference>
<dbReference type="GO" id="GO:0004185">
    <property type="term" value="F:serine-type carboxypeptidase activity"/>
    <property type="evidence" value="ECO:0007669"/>
    <property type="project" value="UniProtKB-UniRule"/>
</dbReference>
<comment type="similarity">
    <text evidence="1 6">Belongs to the peptidase S10 family.</text>
</comment>
<protein>
    <recommendedName>
        <fullName evidence="6">Carboxypeptidase</fullName>
        <ecNumber evidence="6">3.4.16.-</ecNumber>
    </recommendedName>
</protein>
<dbReference type="GO" id="GO:0000324">
    <property type="term" value="C:fungal-type vacuole"/>
    <property type="evidence" value="ECO:0007669"/>
    <property type="project" value="TreeGrafter"/>
</dbReference>
<dbReference type="InterPro" id="IPR001563">
    <property type="entry name" value="Peptidase_S10"/>
</dbReference>
<dbReference type="GO" id="GO:0006508">
    <property type="term" value="P:proteolysis"/>
    <property type="evidence" value="ECO:0007669"/>
    <property type="project" value="UniProtKB-KW"/>
</dbReference>
<evidence type="ECO:0000256" key="1">
    <source>
        <dbReference type="ARBA" id="ARBA00009431"/>
    </source>
</evidence>
<dbReference type="RefSeq" id="XP_007922611.1">
    <property type="nucleotide sequence ID" value="XM_007924420.1"/>
</dbReference>
<dbReference type="Pfam" id="PF00450">
    <property type="entry name" value="Peptidase_S10"/>
    <property type="match status" value="1"/>
</dbReference>
<dbReference type="SUPFAM" id="SSF53474">
    <property type="entry name" value="alpha/beta-Hydrolases"/>
    <property type="match status" value="1"/>
</dbReference>
<dbReference type="InterPro" id="IPR018202">
    <property type="entry name" value="Ser_caboxypep_ser_AS"/>
</dbReference>
<dbReference type="PANTHER" id="PTHR11802:SF131">
    <property type="entry name" value="CARBOXYPEPTIDASE"/>
    <property type="match status" value="1"/>
</dbReference>
<dbReference type="KEGG" id="pfj:MYCFIDRAFT_56374"/>
<dbReference type="PANTHER" id="PTHR11802">
    <property type="entry name" value="SERINE PROTEASE FAMILY S10 SERINE CARBOXYPEPTIDASE"/>
    <property type="match status" value="1"/>
</dbReference>
<dbReference type="Gene3D" id="3.40.50.1820">
    <property type="entry name" value="alpha/beta hydrolase"/>
    <property type="match status" value="1"/>
</dbReference>
<evidence type="ECO:0000256" key="6">
    <source>
        <dbReference type="RuleBase" id="RU361156"/>
    </source>
</evidence>
<keyword evidence="2 6" id="KW-0121">Carboxypeptidase</keyword>
<dbReference type="eggNOG" id="KOG1282">
    <property type="taxonomic scope" value="Eukaryota"/>
</dbReference>
<keyword evidence="6" id="KW-0732">Signal</keyword>
<sequence>MIFDRTFAAAAAACLLSTASLASASLGPRFHLHPKQEHGKRQYYPKEASNVTTITTPTGVKIRYKEPGNDGVCETTPGVNSYSGYVDVAPNIHVFFWFFESRRDPAADDFTLWLNGGPGSDSLIGLFEELGPCRISDNLTSYLNPYSWNEVSNMLFLSQPVGVGFSNQKEGEGTYTNYTGSYLDASQAAQAGYTTDDLARLPLLDPLYKGEIDTTELAAAAAWQVFQGFLSGLPQLGGNEATSPKKFNLWTESYGGHYGPAFFDYFYNQNEHIKNGSISGYEFDFNNLGIINGIIDERIQAEYYPEFAVNNTYGIKLYNDTVYNYAHFATFMPNGCYDQIDTCVAAAQDVLGGFENGLITNAALKFPAVSGLCTSAGNMCRDNVEGLYYSFGDRGIYDIRHPRDDPTPEEYFADYLNQAEVQDAIGVDLNYTTSNGDIYYNFQDTGDFIFPNFMRHLENILASGVRVTLAYGDADYICNWFGGQAISLAVNYTHSKEFRAAGYAPFLWSDANFQAGEVREYGNFSFVRLYDAGHEIPYYQPGPSLAIFNRSISGLGIADGKEKVTANYTTTGNANTTHTHSLIPLPPTETAASASWSASVIASYSIYDQAPEPTAPSTKRFIA</sequence>
<dbReference type="AlphaFoldDB" id="M3A683"/>